<dbReference type="Proteomes" id="UP001056120">
    <property type="component" value="Linkage Group LG18"/>
</dbReference>
<sequence length="128" mass="14446">MTCVCLISDYFGMFVVVISWFLVSVQIHACMKSNYEGPNGDPSATPEAADNRSLNESCKSLGTKGVQQSGQTDLVPSLELIQAHYAPVWRVYELREFDDRVEFSERRRANDINFGRNDESNENGDSSW</sequence>
<gene>
    <name evidence="1" type="ORF">L1987_56232</name>
</gene>
<dbReference type="EMBL" id="CM042035">
    <property type="protein sequence ID" value="KAI3756412.1"/>
    <property type="molecule type" value="Genomic_DNA"/>
</dbReference>
<proteinExistence type="predicted"/>
<reference evidence="2" key="1">
    <citation type="journal article" date="2022" name="Mol. Ecol. Resour.">
        <title>The genomes of chicory, endive, great burdock and yacon provide insights into Asteraceae palaeo-polyploidization history and plant inulin production.</title>
        <authorList>
            <person name="Fan W."/>
            <person name="Wang S."/>
            <person name="Wang H."/>
            <person name="Wang A."/>
            <person name="Jiang F."/>
            <person name="Liu H."/>
            <person name="Zhao H."/>
            <person name="Xu D."/>
            <person name="Zhang Y."/>
        </authorList>
    </citation>
    <scope>NUCLEOTIDE SEQUENCE [LARGE SCALE GENOMIC DNA]</scope>
    <source>
        <strain evidence="2">cv. Yunnan</strain>
    </source>
</reference>
<reference evidence="1 2" key="2">
    <citation type="journal article" date="2022" name="Mol. Ecol. Resour.">
        <title>The genomes of chicory, endive, great burdock and yacon provide insights into Asteraceae paleo-polyploidization history and plant inulin production.</title>
        <authorList>
            <person name="Fan W."/>
            <person name="Wang S."/>
            <person name="Wang H."/>
            <person name="Wang A."/>
            <person name="Jiang F."/>
            <person name="Liu H."/>
            <person name="Zhao H."/>
            <person name="Xu D."/>
            <person name="Zhang Y."/>
        </authorList>
    </citation>
    <scope>NUCLEOTIDE SEQUENCE [LARGE SCALE GENOMIC DNA]</scope>
    <source>
        <strain evidence="2">cv. Yunnan</strain>
        <tissue evidence="1">Leaves</tissue>
    </source>
</reference>
<evidence type="ECO:0000313" key="1">
    <source>
        <dbReference type="EMBL" id="KAI3756412.1"/>
    </source>
</evidence>
<comment type="caution">
    <text evidence="1">The sequence shown here is derived from an EMBL/GenBank/DDBJ whole genome shotgun (WGS) entry which is preliminary data.</text>
</comment>
<organism evidence="1 2">
    <name type="scientific">Smallanthus sonchifolius</name>
    <dbReference type="NCBI Taxonomy" id="185202"/>
    <lineage>
        <taxon>Eukaryota</taxon>
        <taxon>Viridiplantae</taxon>
        <taxon>Streptophyta</taxon>
        <taxon>Embryophyta</taxon>
        <taxon>Tracheophyta</taxon>
        <taxon>Spermatophyta</taxon>
        <taxon>Magnoliopsida</taxon>
        <taxon>eudicotyledons</taxon>
        <taxon>Gunneridae</taxon>
        <taxon>Pentapetalae</taxon>
        <taxon>asterids</taxon>
        <taxon>campanulids</taxon>
        <taxon>Asterales</taxon>
        <taxon>Asteraceae</taxon>
        <taxon>Asteroideae</taxon>
        <taxon>Heliantheae alliance</taxon>
        <taxon>Millerieae</taxon>
        <taxon>Smallanthus</taxon>
    </lineage>
</organism>
<name>A0ACB9EC84_9ASTR</name>
<evidence type="ECO:0000313" key="2">
    <source>
        <dbReference type="Proteomes" id="UP001056120"/>
    </source>
</evidence>
<protein>
    <submittedName>
        <fullName evidence="1">Uncharacterized protein</fullName>
    </submittedName>
</protein>
<accession>A0ACB9EC84</accession>
<keyword evidence="2" id="KW-1185">Reference proteome</keyword>